<comment type="caution">
    <text evidence="2">The sequence shown here is derived from an EMBL/GenBank/DDBJ whole genome shotgun (WGS) entry which is preliminary data.</text>
</comment>
<name>X0UB97_9ZZZZ</name>
<dbReference type="InterPro" id="IPR000415">
    <property type="entry name" value="Nitroreductase-like"/>
</dbReference>
<protein>
    <recommendedName>
        <fullName evidence="1">Nitroreductase domain-containing protein</fullName>
    </recommendedName>
</protein>
<organism evidence="2">
    <name type="scientific">marine sediment metagenome</name>
    <dbReference type="NCBI Taxonomy" id="412755"/>
    <lineage>
        <taxon>unclassified sequences</taxon>
        <taxon>metagenomes</taxon>
        <taxon>ecological metagenomes</taxon>
    </lineage>
</organism>
<feature type="domain" description="Nitroreductase" evidence="1">
    <location>
        <begin position="1"/>
        <end position="76"/>
    </location>
</feature>
<dbReference type="GO" id="GO:0016491">
    <property type="term" value="F:oxidoreductase activity"/>
    <property type="evidence" value="ECO:0007669"/>
    <property type="project" value="InterPro"/>
</dbReference>
<accession>X0UB97</accession>
<dbReference type="EMBL" id="BARS01018732">
    <property type="protein sequence ID" value="GAF97632.1"/>
    <property type="molecule type" value="Genomic_DNA"/>
</dbReference>
<dbReference type="PANTHER" id="PTHR43745:SF2">
    <property type="entry name" value="NITROREDUCTASE MJ1384-RELATED"/>
    <property type="match status" value="1"/>
</dbReference>
<reference evidence="2" key="1">
    <citation type="journal article" date="2014" name="Front. Microbiol.">
        <title>High frequency of phylogenetically diverse reductive dehalogenase-homologous genes in deep subseafloor sedimentary metagenomes.</title>
        <authorList>
            <person name="Kawai M."/>
            <person name="Futagami T."/>
            <person name="Toyoda A."/>
            <person name="Takaki Y."/>
            <person name="Nishi S."/>
            <person name="Hori S."/>
            <person name="Arai W."/>
            <person name="Tsubouchi T."/>
            <person name="Morono Y."/>
            <person name="Uchiyama I."/>
            <person name="Ito T."/>
            <person name="Fujiyama A."/>
            <person name="Inagaki F."/>
            <person name="Takami H."/>
        </authorList>
    </citation>
    <scope>NUCLEOTIDE SEQUENCE</scope>
    <source>
        <strain evidence="2">Expedition CK06-06</strain>
    </source>
</reference>
<gene>
    <name evidence="2" type="ORF">S01H1_30439</name>
</gene>
<evidence type="ECO:0000313" key="2">
    <source>
        <dbReference type="EMBL" id="GAF97632.1"/>
    </source>
</evidence>
<feature type="non-terminal residue" evidence="2">
    <location>
        <position position="1"/>
    </location>
</feature>
<dbReference type="SUPFAM" id="SSF55469">
    <property type="entry name" value="FMN-dependent nitroreductase-like"/>
    <property type="match status" value="1"/>
</dbReference>
<sequence length="83" mass="9137">AAVVFVWTAIFNRSKCKYRQRAYRYVYLDAGHIAHSLALSAVSLGLGSCQVGALFDDDVNQILDVDGVEESVIYMSVVSHPTE</sequence>
<proteinExistence type="predicted"/>
<dbReference type="CDD" id="cd02142">
    <property type="entry name" value="McbC_SagB-like_oxidoreductase"/>
    <property type="match status" value="1"/>
</dbReference>
<dbReference type="AlphaFoldDB" id="X0UB97"/>
<evidence type="ECO:0000259" key="1">
    <source>
        <dbReference type="Pfam" id="PF00881"/>
    </source>
</evidence>
<dbReference type="Gene3D" id="3.40.109.10">
    <property type="entry name" value="NADH Oxidase"/>
    <property type="match status" value="1"/>
</dbReference>
<dbReference type="PANTHER" id="PTHR43745">
    <property type="entry name" value="NITROREDUCTASE MJ1384-RELATED"/>
    <property type="match status" value="1"/>
</dbReference>
<dbReference type="InterPro" id="IPR029479">
    <property type="entry name" value="Nitroreductase"/>
</dbReference>
<dbReference type="Pfam" id="PF00881">
    <property type="entry name" value="Nitroreductase"/>
    <property type="match status" value="1"/>
</dbReference>
<dbReference type="InterPro" id="IPR052544">
    <property type="entry name" value="Bacteriocin_Proc_Enz"/>
</dbReference>